<dbReference type="EMBL" id="RRCN01000001">
    <property type="protein sequence ID" value="RRJ62875.1"/>
    <property type="molecule type" value="Genomic_DNA"/>
</dbReference>
<dbReference type="Gene3D" id="3.40.50.2300">
    <property type="match status" value="2"/>
</dbReference>
<comment type="caution">
    <text evidence="5">The sequence shown here is derived from an EMBL/GenBank/DDBJ whole genome shotgun (WGS) entry which is preliminary data.</text>
</comment>
<dbReference type="Pfam" id="PF13377">
    <property type="entry name" value="Peripla_BP_3"/>
    <property type="match status" value="1"/>
</dbReference>
<evidence type="ECO:0000256" key="1">
    <source>
        <dbReference type="ARBA" id="ARBA00023015"/>
    </source>
</evidence>
<dbReference type="GO" id="GO:0003700">
    <property type="term" value="F:DNA-binding transcription factor activity"/>
    <property type="evidence" value="ECO:0007669"/>
    <property type="project" value="TreeGrafter"/>
</dbReference>
<dbReference type="AlphaFoldDB" id="A0A3P3TXP4"/>
<dbReference type="SUPFAM" id="SSF53822">
    <property type="entry name" value="Periplasmic binding protein-like I"/>
    <property type="match status" value="1"/>
</dbReference>
<dbReference type="SUPFAM" id="SSF47413">
    <property type="entry name" value="lambda repressor-like DNA-binding domains"/>
    <property type="match status" value="1"/>
</dbReference>
<gene>
    <name evidence="5" type="ORF">EHV15_07935</name>
</gene>
<reference evidence="5 6" key="1">
    <citation type="submission" date="2018-11" db="EMBL/GenBank/DDBJ databases">
        <title>Genome sequencing of Paenibacillus sp. KCOM 3021 (= ChDC PVNT-B20).</title>
        <authorList>
            <person name="Kook J.-K."/>
            <person name="Park S.-N."/>
            <person name="Lim Y.K."/>
        </authorList>
    </citation>
    <scope>NUCLEOTIDE SEQUENCE [LARGE SCALE GENOMIC DNA]</scope>
    <source>
        <strain evidence="5 6">KCOM 3021</strain>
    </source>
</reference>
<organism evidence="5 6">
    <name type="scientific">Paenibacillus oralis</name>
    <dbReference type="NCBI Taxonomy" id="2490856"/>
    <lineage>
        <taxon>Bacteria</taxon>
        <taxon>Bacillati</taxon>
        <taxon>Bacillota</taxon>
        <taxon>Bacilli</taxon>
        <taxon>Bacillales</taxon>
        <taxon>Paenibacillaceae</taxon>
        <taxon>Paenibacillus</taxon>
    </lineage>
</organism>
<evidence type="ECO:0000313" key="5">
    <source>
        <dbReference type="EMBL" id="RRJ62875.1"/>
    </source>
</evidence>
<dbReference type="InterPro" id="IPR010982">
    <property type="entry name" value="Lambda_DNA-bd_dom_sf"/>
</dbReference>
<dbReference type="InterPro" id="IPR028082">
    <property type="entry name" value="Peripla_BP_I"/>
</dbReference>
<keyword evidence="6" id="KW-1185">Reference proteome</keyword>
<feature type="domain" description="HTH lacI-type" evidence="4">
    <location>
        <begin position="3"/>
        <end position="57"/>
    </location>
</feature>
<dbReference type="CDD" id="cd06267">
    <property type="entry name" value="PBP1_LacI_sugar_binding-like"/>
    <property type="match status" value="1"/>
</dbReference>
<accession>A0A3P3TXP4</accession>
<evidence type="ECO:0000313" key="6">
    <source>
        <dbReference type="Proteomes" id="UP000267017"/>
    </source>
</evidence>
<name>A0A3P3TXP4_9BACL</name>
<keyword evidence="2" id="KW-0238">DNA-binding</keyword>
<dbReference type="GO" id="GO:0000976">
    <property type="term" value="F:transcription cis-regulatory region binding"/>
    <property type="evidence" value="ECO:0007669"/>
    <property type="project" value="TreeGrafter"/>
</dbReference>
<dbReference type="SMART" id="SM00354">
    <property type="entry name" value="HTH_LACI"/>
    <property type="match status" value="1"/>
</dbReference>
<dbReference type="Pfam" id="PF00356">
    <property type="entry name" value="LacI"/>
    <property type="match status" value="1"/>
</dbReference>
<protein>
    <submittedName>
        <fullName evidence="5">LacI family transcriptional regulator</fullName>
    </submittedName>
</protein>
<dbReference type="InterPro" id="IPR046335">
    <property type="entry name" value="LacI/GalR-like_sensor"/>
</dbReference>
<proteinExistence type="predicted"/>
<evidence type="ECO:0000256" key="3">
    <source>
        <dbReference type="ARBA" id="ARBA00023163"/>
    </source>
</evidence>
<dbReference type="Gene3D" id="1.10.260.40">
    <property type="entry name" value="lambda repressor-like DNA-binding domains"/>
    <property type="match status" value="1"/>
</dbReference>
<dbReference type="InterPro" id="IPR000843">
    <property type="entry name" value="HTH_LacI"/>
</dbReference>
<keyword evidence="3" id="KW-0804">Transcription</keyword>
<dbReference type="RefSeq" id="WP_128630760.1">
    <property type="nucleotide sequence ID" value="NZ_RRCN01000001.1"/>
</dbReference>
<keyword evidence="1" id="KW-0805">Transcription regulation</keyword>
<dbReference type="CDD" id="cd01392">
    <property type="entry name" value="HTH_LacI"/>
    <property type="match status" value="1"/>
</dbReference>
<dbReference type="OrthoDB" id="9788209at2"/>
<sequence length="351" mass="38014">MKITINDIAKAANVAKSTVSKVLNDAPSISEATKEKVRAVMREMNYEPSSLATRLAKQKGYNVGLVIDLSRQSDFLNASFYDIIGGVESVIGPLDYELTICNIEHVGRERFVSRFVLGRKVDGLIMDNSILTPELAGELNGLKFPYVSIGEIPGMASLCWVDINNRRGAAMLTSHLLARGYSNPAFIGGERGDPMFEARVAGYRDALATDEIRGKKAAEAGPLVPSGIVLPGYANEANGRRLVRELLALPNVPDAIICMSNLVAFGALEELRGRGVSIPDEMGVATFDNRPLAPFTTPPLTCLDMDTFALGAAAGEMLMAQINEAEAAPVSRRRWVEPKLAVRRSTEKEMT</sequence>
<dbReference type="Proteomes" id="UP000267017">
    <property type="component" value="Unassembled WGS sequence"/>
</dbReference>
<evidence type="ECO:0000256" key="2">
    <source>
        <dbReference type="ARBA" id="ARBA00023125"/>
    </source>
</evidence>
<dbReference type="PANTHER" id="PTHR30146">
    <property type="entry name" value="LACI-RELATED TRANSCRIPTIONAL REPRESSOR"/>
    <property type="match status" value="1"/>
</dbReference>
<dbReference type="PANTHER" id="PTHR30146:SF109">
    <property type="entry name" value="HTH-TYPE TRANSCRIPTIONAL REGULATOR GALS"/>
    <property type="match status" value="1"/>
</dbReference>
<evidence type="ECO:0000259" key="4">
    <source>
        <dbReference type="PROSITE" id="PS50932"/>
    </source>
</evidence>
<dbReference type="PROSITE" id="PS50932">
    <property type="entry name" value="HTH_LACI_2"/>
    <property type="match status" value="1"/>
</dbReference>